<dbReference type="InParanoid" id="A0A2T3B9S2"/>
<sequence>MSQPQISRDKVSQVNYLGMETIGLGSLYAIRTLGRSKLVRCRPRDAPAATGVSKRAFGPRPKDAASARTDLASVRLVSPTPRQSPPTPAKFQLATRVTFCRRRDRIPLTGPGSFQVTGFPRSHPWSRKKTLERLALAWKSYAAQLVADERETFQ</sequence>
<dbReference type="AlphaFoldDB" id="A0A2T3B9S2"/>
<evidence type="ECO:0000313" key="2">
    <source>
        <dbReference type="EMBL" id="PSS25024.1"/>
    </source>
</evidence>
<evidence type="ECO:0000256" key="1">
    <source>
        <dbReference type="SAM" id="MobiDB-lite"/>
    </source>
</evidence>
<gene>
    <name evidence="2" type="ORF">M430DRAFT_24885</name>
</gene>
<dbReference type="EMBL" id="KZ679007">
    <property type="protein sequence ID" value="PSS25024.1"/>
    <property type="molecule type" value="Genomic_DNA"/>
</dbReference>
<organism evidence="2 3">
    <name type="scientific">Amorphotheca resinae ATCC 22711</name>
    <dbReference type="NCBI Taxonomy" id="857342"/>
    <lineage>
        <taxon>Eukaryota</taxon>
        <taxon>Fungi</taxon>
        <taxon>Dikarya</taxon>
        <taxon>Ascomycota</taxon>
        <taxon>Pezizomycotina</taxon>
        <taxon>Leotiomycetes</taxon>
        <taxon>Helotiales</taxon>
        <taxon>Amorphothecaceae</taxon>
        <taxon>Amorphotheca</taxon>
    </lineage>
</organism>
<proteinExistence type="predicted"/>
<keyword evidence="3" id="KW-1185">Reference proteome</keyword>
<dbReference type="RefSeq" id="XP_024723623.1">
    <property type="nucleotide sequence ID" value="XM_024865153.1"/>
</dbReference>
<evidence type="ECO:0000313" key="3">
    <source>
        <dbReference type="Proteomes" id="UP000241818"/>
    </source>
</evidence>
<dbReference type="GeneID" id="36573234"/>
<dbReference type="Proteomes" id="UP000241818">
    <property type="component" value="Unassembled WGS sequence"/>
</dbReference>
<reference evidence="2 3" key="1">
    <citation type="journal article" date="2018" name="New Phytol.">
        <title>Comparative genomics and transcriptomics depict ericoid mycorrhizal fungi as versatile saprotrophs and plant mutualists.</title>
        <authorList>
            <person name="Martino E."/>
            <person name="Morin E."/>
            <person name="Grelet G.A."/>
            <person name="Kuo A."/>
            <person name="Kohler A."/>
            <person name="Daghino S."/>
            <person name="Barry K.W."/>
            <person name="Cichocki N."/>
            <person name="Clum A."/>
            <person name="Dockter R.B."/>
            <person name="Hainaut M."/>
            <person name="Kuo R.C."/>
            <person name="LaButti K."/>
            <person name="Lindahl B.D."/>
            <person name="Lindquist E.A."/>
            <person name="Lipzen A."/>
            <person name="Khouja H.R."/>
            <person name="Magnuson J."/>
            <person name="Murat C."/>
            <person name="Ohm R.A."/>
            <person name="Singer S.W."/>
            <person name="Spatafora J.W."/>
            <person name="Wang M."/>
            <person name="Veneault-Fourrey C."/>
            <person name="Henrissat B."/>
            <person name="Grigoriev I.V."/>
            <person name="Martin F.M."/>
            <person name="Perotto S."/>
        </authorList>
    </citation>
    <scope>NUCLEOTIDE SEQUENCE [LARGE SCALE GENOMIC DNA]</scope>
    <source>
        <strain evidence="2 3">ATCC 22711</strain>
    </source>
</reference>
<accession>A0A2T3B9S2</accession>
<name>A0A2T3B9S2_AMORE</name>
<feature type="region of interest" description="Disordered" evidence="1">
    <location>
        <begin position="45"/>
        <end position="89"/>
    </location>
</feature>
<protein>
    <submittedName>
        <fullName evidence="2">Uncharacterized protein</fullName>
    </submittedName>
</protein>